<dbReference type="GeneID" id="37081414"/>
<evidence type="ECO:0000313" key="3">
    <source>
        <dbReference type="Proteomes" id="UP000248349"/>
    </source>
</evidence>
<protein>
    <recommendedName>
        <fullName evidence="4">Secreted protein</fullName>
    </recommendedName>
</protein>
<name>A0A318ZAF0_9EURO</name>
<sequence>MSNKAARAVFSLFLVLSVVSAFSSCPYRIGLRQQRNQGEPVDCFSLSRNFLFHNFLSYVIYALWRRLFPPDGMHSACYEREEKGVYRSSIARVRL</sequence>
<dbReference type="AlphaFoldDB" id="A0A318ZAF0"/>
<feature type="signal peptide" evidence="1">
    <location>
        <begin position="1"/>
        <end position="21"/>
    </location>
</feature>
<evidence type="ECO:0008006" key="4">
    <source>
        <dbReference type="Google" id="ProtNLM"/>
    </source>
</evidence>
<keyword evidence="3" id="KW-1185">Reference proteome</keyword>
<dbReference type="Proteomes" id="UP000248349">
    <property type="component" value="Unassembled WGS sequence"/>
</dbReference>
<evidence type="ECO:0000313" key="2">
    <source>
        <dbReference type="EMBL" id="PYH44316.1"/>
    </source>
</evidence>
<dbReference type="EMBL" id="KZ821238">
    <property type="protein sequence ID" value="PYH44316.1"/>
    <property type="molecule type" value="Genomic_DNA"/>
</dbReference>
<accession>A0A318ZAF0</accession>
<dbReference type="RefSeq" id="XP_025430298.1">
    <property type="nucleotide sequence ID" value="XM_025580185.1"/>
</dbReference>
<evidence type="ECO:0000256" key="1">
    <source>
        <dbReference type="SAM" id="SignalP"/>
    </source>
</evidence>
<gene>
    <name evidence="2" type="ORF">BP01DRAFT_86903</name>
</gene>
<dbReference type="PROSITE" id="PS51257">
    <property type="entry name" value="PROKAR_LIPOPROTEIN"/>
    <property type="match status" value="1"/>
</dbReference>
<reference evidence="2 3" key="1">
    <citation type="submission" date="2016-12" db="EMBL/GenBank/DDBJ databases">
        <title>The genomes of Aspergillus section Nigri reveals drivers in fungal speciation.</title>
        <authorList>
            <consortium name="DOE Joint Genome Institute"/>
            <person name="Vesth T.C."/>
            <person name="Nybo J."/>
            <person name="Theobald S."/>
            <person name="Brandl J."/>
            <person name="Frisvad J.C."/>
            <person name="Nielsen K.F."/>
            <person name="Lyhne E.K."/>
            <person name="Kogle M.E."/>
            <person name="Kuo A."/>
            <person name="Riley R."/>
            <person name="Clum A."/>
            <person name="Nolan M."/>
            <person name="Lipzen A."/>
            <person name="Salamov A."/>
            <person name="Henrissat B."/>
            <person name="Wiebenga A."/>
            <person name="De Vries R.P."/>
            <person name="Grigoriev I.V."/>
            <person name="Mortensen U.H."/>
            <person name="Andersen M.R."/>
            <person name="Baker S.E."/>
        </authorList>
    </citation>
    <scope>NUCLEOTIDE SEQUENCE [LARGE SCALE GENOMIC DNA]</scope>
    <source>
        <strain evidence="2 3">JOP 1030-1</strain>
    </source>
</reference>
<organism evidence="2 3">
    <name type="scientific">Aspergillus saccharolyticus JOP 1030-1</name>
    <dbReference type="NCBI Taxonomy" id="1450539"/>
    <lineage>
        <taxon>Eukaryota</taxon>
        <taxon>Fungi</taxon>
        <taxon>Dikarya</taxon>
        <taxon>Ascomycota</taxon>
        <taxon>Pezizomycotina</taxon>
        <taxon>Eurotiomycetes</taxon>
        <taxon>Eurotiomycetidae</taxon>
        <taxon>Eurotiales</taxon>
        <taxon>Aspergillaceae</taxon>
        <taxon>Aspergillus</taxon>
        <taxon>Aspergillus subgen. Circumdati</taxon>
    </lineage>
</organism>
<feature type="chain" id="PRO_5016331150" description="Secreted protein" evidence="1">
    <location>
        <begin position="22"/>
        <end position="95"/>
    </location>
</feature>
<keyword evidence="1" id="KW-0732">Signal</keyword>
<proteinExistence type="predicted"/>